<proteinExistence type="predicted"/>
<organism evidence="1 2">
    <name type="scientific">Citrifermentans bremense</name>
    <dbReference type="NCBI Taxonomy" id="60035"/>
    <lineage>
        <taxon>Bacteria</taxon>
        <taxon>Pseudomonadati</taxon>
        <taxon>Thermodesulfobacteriota</taxon>
        <taxon>Desulfuromonadia</taxon>
        <taxon>Geobacterales</taxon>
        <taxon>Geobacteraceae</taxon>
        <taxon>Citrifermentans</taxon>
    </lineage>
</organism>
<gene>
    <name evidence="1" type="ORF">GEOBRER4_n0770</name>
</gene>
<dbReference type="EMBL" id="AP023213">
    <property type="protein sequence ID" value="BCO11206.1"/>
    <property type="molecule type" value="Genomic_DNA"/>
</dbReference>
<accession>A0A7R7FRY2</accession>
<name>A0A7R7FRY2_9BACT</name>
<evidence type="ECO:0000313" key="1">
    <source>
        <dbReference type="EMBL" id="BCO11206.1"/>
    </source>
</evidence>
<dbReference type="AlphaFoldDB" id="A0A7R7FRY2"/>
<protein>
    <submittedName>
        <fullName evidence="1">Uncharacterized protein</fullName>
    </submittedName>
</protein>
<sequence length="39" mass="4004">MRQSGFAAGGLAQGGDGARGVDVLYPLVTVAYSPAKCYR</sequence>
<evidence type="ECO:0000313" key="2">
    <source>
        <dbReference type="Proteomes" id="UP000515472"/>
    </source>
</evidence>
<reference evidence="1 2" key="1">
    <citation type="submission" date="2020-06" db="EMBL/GenBank/DDBJ databases">
        <title>Interaction of electrochemicaly active bacteria, Geobacter bremensis R4 on different carbon anode.</title>
        <authorList>
            <person name="Meng L."/>
            <person name="Yoshida N."/>
        </authorList>
    </citation>
    <scope>NUCLEOTIDE SEQUENCE [LARGE SCALE GENOMIC DNA]</scope>
    <source>
        <strain evidence="1 2">R4</strain>
    </source>
</reference>
<keyword evidence="2" id="KW-1185">Reference proteome</keyword>
<dbReference type="Proteomes" id="UP000515472">
    <property type="component" value="Chromosome"/>
</dbReference>